<dbReference type="EMBL" id="BNJF01000009">
    <property type="protein sequence ID" value="GHO50896.1"/>
    <property type="molecule type" value="Genomic_DNA"/>
</dbReference>
<protein>
    <submittedName>
        <fullName evidence="1">Uncharacterized protein</fullName>
    </submittedName>
</protein>
<dbReference type="Proteomes" id="UP000612362">
    <property type="component" value="Unassembled WGS sequence"/>
</dbReference>
<evidence type="ECO:0000313" key="2">
    <source>
        <dbReference type="Proteomes" id="UP000612362"/>
    </source>
</evidence>
<dbReference type="AlphaFoldDB" id="A0A8J3IBF1"/>
<comment type="caution">
    <text evidence="1">The sequence shown here is derived from an EMBL/GenBank/DDBJ whole genome shotgun (WGS) entry which is preliminary data.</text>
</comment>
<proteinExistence type="predicted"/>
<sequence length="160" mass="17773">MPFEPLQIGRWLIEVDREATHAAYLNELPISACGCDDCQNYFAACSAKLAHSSAVMSLFRTLGISPEKEAEVYTLYTNPEKTHASYGGFYHLVGRMISTTNGPNYVQIDDHFEVAITEQNDLLSSGFPRPALQMEFTCSIPWVLEEKRAALDPLPVVASL</sequence>
<keyword evidence="2" id="KW-1185">Reference proteome</keyword>
<reference evidence="1" key="1">
    <citation type="submission" date="2020-10" db="EMBL/GenBank/DDBJ databases">
        <title>Taxonomic study of unclassified bacteria belonging to the class Ktedonobacteria.</title>
        <authorList>
            <person name="Yabe S."/>
            <person name="Wang C.M."/>
            <person name="Zheng Y."/>
            <person name="Sakai Y."/>
            <person name="Cavaletti L."/>
            <person name="Monciardini P."/>
            <person name="Donadio S."/>
        </authorList>
    </citation>
    <scope>NUCLEOTIDE SEQUENCE</scope>
    <source>
        <strain evidence="1">SOSP1-1</strain>
    </source>
</reference>
<gene>
    <name evidence="1" type="ORF">KSX_90590</name>
</gene>
<organism evidence="1 2">
    <name type="scientific">Ktedonospora formicarum</name>
    <dbReference type="NCBI Taxonomy" id="2778364"/>
    <lineage>
        <taxon>Bacteria</taxon>
        <taxon>Bacillati</taxon>
        <taxon>Chloroflexota</taxon>
        <taxon>Ktedonobacteria</taxon>
        <taxon>Ktedonobacterales</taxon>
        <taxon>Ktedonobacteraceae</taxon>
        <taxon>Ktedonospora</taxon>
    </lineage>
</organism>
<dbReference type="RefSeq" id="WP_220199842.1">
    <property type="nucleotide sequence ID" value="NZ_BNJF01000009.1"/>
</dbReference>
<name>A0A8J3IBF1_9CHLR</name>
<accession>A0A8J3IBF1</accession>
<evidence type="ECO:0000313" key="1">
    <source>
        <dbReference type="EMBL" id="GHO50896.1"/>
    </source>
</evidence>